<dbReference type="PANTHER" id="PTHR31286">
    <property type="entry name" value="GLYCINE-RICH CELL WALL STRUCTURAL PROTEIN 1.8-LIKE"/>
    <property type="match status" value="1"/>
</dbReference>
<evidence type="ECO:0000256" key="2">
    <source>
        <dbReference type="SAM" id="MobiDB-lite"/>
    </source>
</evidence>
<dbReference type="InterPro" id="IPR001878">
    <property type="entry name" value="Znf_CCHC"/>
</dbReference>
<keyword evidence="1" id="KW-0863">Zinc-finger</keyword>
<dbReference type="Pfam" id="PF14111">
    <property type="entry name" value="DUF4283"/>
    <property type="match status" value="1"/>
</dbReference>
<proteinExistence type="predicted"/>
<evidence type="ECO:0000313" key="4">
    <source>
        <dbReference type="EMBL" id="CAA0815833.1"/>
    </source>
</evidence>
<keyword evidence="1" id="KW-0862">Zinc</keyword>
<feature type="non-terminal residue" evidence="4">
    <location>
        <position position="377"/>
    </location>
</feature>
<feature type="non-terminal residue" evidence="4">
    <location>
        <position position="1"/>
    </location>
</feature>
<dbReference type="AlphaFoldDB" id="A0A9N7MVA6"/>
<protein>
    <recommendedName>
        <fullName evidence="3">CCHC-type domain-containing protein</fullName>
    </recommendedName>
</protein>
<sequence length="377" mass="41963">SSQSTADEVEQRLRVFSLSKVENKIIVLGDADVRSDVEECHHSLFGRIVGDKRASLGIKKAMTQIWRLKSSLEVRELGANFFQFIFANVADLQKVEGGTNWIFENQFLILRRWEPGMNSSAKCFSELNLWVQVHNVPLNWMTAEVGLKIGQIFKDVSNVVVTNLAYQGGRLIKLLVTVDLNEPLPRCTSIRLGSQIVTVTFKYERLVNLCFYCGMIGHIEKSCKLRMEDIKNKMLHEGQFGEWLRATEGLHSQNWNQGTSSSGQAKEPSSSPTNTNNNPNTNHNEEVMTNDGSAKVTGHSQNEPNGNQATSTNEDHFPSNSSEKGLVIYSPKPSPIHTEVSSSQADMEMMAINISDEETPPHRDAAKAKGKSKKGAV</sequence>
<accession>A0A9N7MVA6</accession>
<dbReference type="PANTHER" id="PTHR31286:SF178">
    <property type="entry name" value="DUF4283 DOMAIN-CONTAINING PROTEIN"/>
    <property type="match status" value="1"/>
</dbReference>
<comment type="caution">
    <text evidence="4">The sequence shown here is derived from an EMBL/GenBank/DDBJ whole genome shotgun (WGS) entry which is preliminary data.</text>
</comment>
<name>A0A9N7MVA6_STRHE</name>
<dbReference type="InterPro" id="IPR025836">
    <property type="entry name" value="Zn_knuckle_CX2CX4HX4C"/>
</dbReference>
<feature type="compositionally biased region" description="Polar residues" evidence="2">
    <location>
        <begin position="253"/>
        <end position="264"/>
    </location>
</feature>
<dbReference type="Proteomes" id="UP001153555">
    <property type="component" value="Unassembled WGS sequence"/>
</dbReference>
<organism evidence="4 5">
    <name type="scientific">Striga hermonthica</name>
    <name type="common">Purple witchweed</name>
    <name type="synonym">Buchnera hermonthica</name>
    <dbReference type="NCBI Taxonomy" id="68872"/>
    <lineage>
        <taxon>Eukaryota</taxon>
        <taxon>Viridiplantae</taxon>
        <taxon>Streptophyta</taxon>
        <taxon>Embryophyta</taxon>
        <taxon>Tracheophyta</taxon>
        <taxon>Spermatophyta</taxon>
        <taxon>Magnoliopsida</taxon>
        <taxon>eudicotyledons</taxon>
        <taxon>Gunneridae</taxon>
        <taxon>Pentapetalae</taxon>
        <taxon>asterids</taxon>
        <taxon>lamiids</taxon>
        <taxon>Lamiales</taxon>
        <taxon>Orobanchaceae</taxon>
        <taxon>Buchnereae</taxon>
        <taxon>Striga</taxon>
    </lineage>
</organism>
<dbReference type="OrthoDB" id="1737333at2759"/>
<feature type="compositionally biased region" description="Polar residues" evidence="2">
    <location>
        <begin position="298"/>
        <end position="323"/>
    </location>
</feature>
<reference evidence="4" key="1">
    <citation type="submission" date="2019-12" db="EMBL/GenBank/DDBJ databases">
        <authorList>
            <person name="Scholes J."/>
        </authorList>
    </citation>
    <scope>NUCLEOTIDE SEQUENCE</scope>
</reference>
<dbReference type="InterPro" id="IPR040256">
    <property type="entry name" value="At4g02000-like"/>
</dbReference>
<feature type="compositionally biased region" description="Basic residues" evidence="2">
    <location>
        <begin position="368"/>
        <end position="377"/>
    </location>
</feature>
<evidence type="ECO:0000259" key="3">
    <source>
        <dbReference type="PROSITE" id="PS50158"/>
    </source>
</evidence>
<keyword evidence="1" id="KW-0479">Metal-binding</keyword>
<dbReference type="Pfam" id="PF14392">
    <property type="entry name" value="zf-CCHC_4"/>
    <property type="match status" value="1"/>
</dbReference>
<feature type="compositionally biased region" description="Low complexity" evidence="2">
    <location>
        <begin position="267"/>
        <end position="282"/>
    </location>
</feature>
<feature type="region of interest" description="Disordered" evidence="2">
    <location>
        <begin position="253"/>
        <end position="377"/>
    </location>
</feature>
<dbReference type="PROSITE" id="PS50158">
    <property type="entry name" value="ZF_CCHC"/>
    <property type="match status" value="1"/>
</dbReference>
<keyword evidence="5" id="KW-1185">Reference proteome</keyword>
<evidence type="ECO:0000313" key="5">
    <source>
        <dbReference type="Proteomes" id="UP001153555"/>
    </source>
</evidence>
<dbReference type="InterPro" id="IPR025558">
    <property type="entry name" value="DUF4283"/>
</dbReference>
<dbReference type="GO" id="GO:0008270">
    <property type="term" value="F:zinc ion binding"/>
    <property type="evidence" value="ECO:0007669"/>
    <property type="project" value="UniProtKB-KW"/>
</dbReference>
<gene>
    <name evidence="4" type="ORF">SHERM_15719</name>
</gene>
<dbReference type="GO" id="GO:0003676">
    <property type="term" value="F:nucleic acid binding"/>
    <property type="evidence" value="ECO:0007669"/>
    <property type="project" value="InterPro"/>
</dbReference>
<evidence type="ECO:0000256" key="1">
    <source>
        <dbReference type="PROSITE-ProRule" id="PRU00047"/>
    </source>
</evidence>
<dbReference type="EMBL" id="CACSLK010013607">
    <property type="protein sequence ID" value="CAA0815833.1"/>
    <property type="molecule type" value="Genomic_DNA"/>
</dbReference>
<feature type="domain" description="CCHC-type" evidence="3">
    <location>
        <begin position="210"/>
        <end position="224"/>
    </location>
</feature>